<dbReference type="PANTHER" id="PTHR15263:SF1">
    <property type="entry name" value="NF-KAPPA-B INHIBITOR-LIKE PROTEIN 1"/>
    <property type="match status" value="1"/>
</dbReference>
<dbReference type="OrthoDB" id="3241983at2759"/>
<dbReference type="InParanoid" id="B0DFG8"/>
<dbReference type="Proteomes" id="UP000001194">
    <property type="component" value="Unassembled WGS sequence"/>
</dbReference>
<evidence type="ECO:0000313" key="8">
    <source>
        <dbReference type="Proteomes" id="UP000001194"/>
    </source>
</evidence>
<dbReference type="STRING" id="486041.B0DFG8"/>
<feature type="region of interest" description="Disordered" evidence="6">
    <location>
        <begin position="145"/>
        <end position="171"/>
    </location>
</feature>
<protein>
    <submittedName>
        <fullName evidence="7">Predicted protein</fullName>
    </submittedName>
</protein>
<keyword evidence="8" id="KW-1185">Reference proteome</keyword>
<evidence type="ECO:0000256" key="6">
    <source>
        <dbReference type="SAM" id="MobiDB-lite"/>
    </source>
</evidence>
<feature type="compositionally biased region" description="Basic and acidic residues" evidence="6">
    <location>
        <begin position="151"/>
        <end position="171"/>
    </location>
</feature>
<dbReference type="EMBL" id="DS547107">
    <property type="protein sequence ID" value="EDR06859.1"/>
    <property type="molecule type" value="Genomic_DNA"/>
</dbReference>
<dbReference type="GO" id="GO:0005634">
    <property type="term" value="C:nucleus"/>
    <property type="evidence" value="ECO:0007669"/>
    <property type="project" value="UniProtKB-SubCell"/>
</dbReference>
<sequence>MRWRYFLVIDLFGSISVTYISDTYRGLDFPIEGCIVVHCPKCSTYLKPTSNLPRSLHLHKKYGIVILFSHSPSALIFGAINTLYHIKDANMEPHNYWTPNSLLFGTPKPATSKRGLKLPTHPQNGLGYFAFAPVVDVEPSFNSEDASLAKQAEERRLRDEAEQKKRDEELDREWQLEEERRLQLRAREAEEARRGEESWVRSGGILRDTNGRRDMVRTQAIRDELKLREEEKSLMDRWKRYEADWAKLLEQAKLSPSRTIKFRDIPWPIDLTDKSPLSLQLLTPENVEEFLLGVLKVRGYGVTKKERVRSSLLRWHPDKMTVVVAKVAPEDVDVVLHGINSVMLVLQRLNATL</sequence>
<dbReference type="KEGG" id="lbc:LACBIDRAFT_299807"/>
<dbReference type="CDD" id="cd22249">
    <property type="entry name" value="UDM1_RNF168_RNF169-like"/>
    <property type="match status" value="1"/>
</dbReference>
<proteinExistence type="predicted"/>
<keyword evidence="4" id="KW-0040">ANK repeat</keyword>
<dbReference type="GO" id="GO:0043124">
    <property type="term" value="P:negative regulation of canonical NF-kappaB signal transduction"/>
    <property type="evidence" value="ECO:0007669"/>
    <property type="project" value="InterPro"/>
</dbReference>
<reference evidence="7 8" key="1">
    <citation type="journal article" date="2008" name="Nature">
        <title>The genome of Laccaria bicolor provides insights into mycorrhizal symbiosis.</title>
        <authorList>
            <person name="Martin F."/>
            <person name="Aerts A."/>
            <person name="Ahren D."/>
            <person name="Brun A."/>
            <person name="Danchin E.G.J."/>
            <person name="Duchaussoy F."/>
            <person name="Gibon J."/>
            <person name="Kohler A."/>
            <person name="Lindquist E."/>
            <person name="Pereda V."/>
            <person name="Salamov A."/>
            <person name="Shapiro H.J."/>
            <person name="Wuyts J."/>
            <person name="Blaudez D."/>
            <person name="Buee M."/>
            <person name="Brokstein P."/>
            <person name="Canbaeck B."/>
            <person name="Cohen D."/>
            <person name="Courty P.E."/>
            <person name="Coutinho P.M."/>
            <person name="Delaruelle C."/>
            <person name="Detter J.C."/>
            <person name="Deveau A."/>
            <person name="DiFazio S."/>
            <person name="Duplessis S."/>
            <person name="Fraissinet-Tachet L."/>
            <person name="Lucic E."/>
            <person name="Frey-Klett P."/>
            <person name="Fourrey C."/>
            <person name="Feussner I."/>
            <person name="Gay G."/>
            <person name="Grimwood J."/>
            <person name="Hoegger P.J."/>
            <person name="Jain P."/>
            <person name="Kilaru S."/>
            <person name="Labbe J."/>
            <person name="Lin Y.C."/>
            <person name="Legue V."/>
            <person name="Le Tacon F."/>
            <person name="Marmeisse R."/>
            <person name="Melayah D."/>
            <person name="Montanini B."/>
            <person name="Muratet M."/>
            <person name="Nehls U."/>
            <person name="Niculita-Hirzel H."/>
            <person name="Oudot-Le Secq M.P."/>
            <person name="Peter M."/>
            <person name="Quesneville H."/>
            <person name="Rajashekar B."/>
            <person name="Reich M."/>
            <person name="Rouhier N."/>
            <person name="Schmutz J."/>
            <person name="Yin T."/>
            <person name="Chalot M."/>
            <person name="Henrissat B."/>
            <person name="Kuees U."/>
            <person name="Lucas S."/>
            <person name="Van de Peer Y."/>
            <person name="Podila G.K."/>
            <person name="Polle A."/>
            <person name="Pukkila P.J."/>
            <person name="Richardson P.M."/>
            <person name="Rouze P."/>
            <person name="Sanders I.R."/>
            <person name="Stajich J.E."/>
            <person name="Tunlid A."/>
            <person name="Tuskan G."/>
            <person name="Grigoriev I.V."/>
        </authorList>
    </citation>
    <scope>NUCLEOTIDE SEQUENCE [LARGE SCALE GENOMIC DNA]</scope>
    <source>
        <strain evidence="8">S238N-H82 / ATCC MYA-4686</strain>
    </source>
</reference>
<accession>B0DFG8</accession>
<dbReference type="RefSeq" id="XP_001882706.1">
    <property type="nucleotide sequence ID" value="XM_001882671.1"/>
</dbReference>
<keyword evidence="3" id="KW-0677">Repeat</keyword>
<dbReference type="InterPro" id="IPR038753">
    <property type="entry name" value="NFKBIL1"/>
</dbReference>
<name>B0DFG8_LACBS</name>
<organism evidence="8">
    <name type="scientific">Laccaria bicolor (strain S238N-H82 / ATCC MYA-4686)</name>
    <name type="common">Bicoloured deceiver</name>
    <name type="synonym">Laccaria laccata var. bicolor</name>
    <dbReference type="NCBI Taxonomy" id="486041"/>
    <lineage>
        <taxon>Eukaryota</taxon>
        <taxon>Fungi</taxon>
        <taxon>Dikarya</taxon>
        <taxon>Basidiomycota</taxon>
        <taxon>Agaricomycotina</taxon>
        <taxon>Agaricomycetes</taxon>
        <taxon>Agaricomycetidae</taxon>
        <taxon>Agaricales</taxon>
        <taxon>Agaricineae</taxon>
        <taxon>Hydnangiaceae</taxon>
        <taxon>Laccaria</taxon>
    </lineage>
</organism>
<evidence type="ECO:0000256" key="3">
    <source>
        <dbReference type="ARBA" id="ARBA00022737"/>
    </source>
</evidence>
<dbReference type="HOGENOM" id="CLU_785425_0_0_1"/>
<evidence type="ECO:0000256" key="1">
    <source>
        <dbReference type="ARBA" id="ARBA00004123"/>
    </source>
</evidence>
<keyword evidence="5" id="KW-0539">Nucleus</keyword>
<evidence type="ECO:0000256" key="2">
    <source>
        <dbReference type="ARBA" id="ARBA00022553"/>
    </source>
</evidence>
<keyword evidence="2" id="KW-0597">Phosphoprotein</keyword>
<gene>
    <name evidence="7" type="ORF">LACBIDRAFT_299807</name>
</gene>
<dbReference type="GeneID" id="6078119"/>
<comment type="subcellular location">
    <subcellularLocation>
        <location evidence="1">Nucleus</location>
    </subcellularLocation>
</comment>
<evidence type="ECO:0000313" key="7">
    <source>
        <dbReference type="EMBL" id="EDR06859.1"/>
    </source>
</evidence>
<dbReference type="AlphaFoldDB" id="B0DFG8"/>
<evidence type="ECO:0000256" key="5">
    <source>
        <dbReference type="ARBA" id="ARBA00023242"/>
    </source>
</evidence>
<dbReference type="PANTHER" id="PTHR15263">
    <property type="entry name" value="I-KAPPA-B-LIKE PROTEIN IKBL"/>
    <property type="match status" value="1"/>
</dbReference>
<evidence type="ECO:0000256" key="4">
    <source>
        <dbReference type="ARBA" id="ARBA00023043"/>
    </source>
</evidence>